<dbReference type="EMBL" id="DS989845">
    <property type="protein sequence ID" value="EDX76824.1"/>
    <property type="molecule type" value="Genomic_DNA"/>
</dbReference>
<evidence type="ECO:0000256" key="7">
    <source>
        <dbReference type="ARBA" id="ARBA00022679"/>
    </source>
</evidence>
<evidence type="ECO:0000256" key="9">
    <source>
        <dbReference type="ARBA" id="ARBA00022777"/>
    </source>
</evidence>
<keyword evidence="7" id="KW-0808">Transferase</keyword>
<dbReference type="InterPro" id="IPR036097">
    <property type="entry name" value="HisK_dim/P_sf"/>
</dbReference>
<comment type="similarity">
    <text evidence="3">In the N-terminal section; belongs to the phytochrome family.</text>
</comment>
<dbReference type="InterPro" id="IPR003594">
    <property type="entry name" value="HATPase_dom"/>
</dbReference>
<proteinExistence type="inferred from homology"/>
<dbReference type="SUPFAM" id="SSF47384">
    <property type="entry name" value="Homodimeric domain of signal transducing histidine kinase"/>
    <property type="match status" value="1"/>
</dbReference>
<dbReference type="SUPFAM" id="SSF52172">
    <property type="entry name" value="CheY-like"/>
    <property type="match status" value="1"/>
</dbReference>
<dbReference type="InterPro" id="IPR029016">
    <property type="entry name" value="GAF-like_dom_sf"/>
</dbReference>
<dbReference type="SMART" id="SM00388">
    <property type="entry name" value="HisKA"/>
    <property type="match status" value="1"/>
</dbReference>
<dbReference type="RefSeq" id="WP_006099782.1">
    <property type="nucleotide sequence ID" value="NZ_DS989845.1"/>
</dbReference>
<dbReference type="STRING" id="118168.MC7420_1827"/>
<evidence type="ECO:0000256" key="11">
    <source>
        <dbReference type="ARBA" id="ARBA00023012"/>
    </source>
</evidence>
<comment type="subcellular location">
    <subcellularLocation>
        <location evidence="2">Cell membrane</location>
    </subcellularLocation>
</comment>
<dbReference type="PRINTS" id="PR00344">
    <property type="entry name" value="BCTRLSENSOR"/>
</dbReference>
<dbReference type="Pfam" id="PF02518">
    <property type="entry name" value="HATPase_c"/>
    <property type="match status" value="1"/>
</dbReference>
<feature type="domain" description="Histidine kinase" evidence="15">
    <location>
        <begin position="423"/>
        <end position="650"/>
    </location>
</feature>
<dbReference type="GO" id="GO:0009927">
    <property type="term" value="F:histidine phosphotransfer kinase activity"/>
    <property type="evidence" value="ECO:0007669"/>
    <property type="project" value="TreeGrafter"/>
</dbReference>
<dbReference type="Pfam" id="PF00072">
    <property type="entry name" value="Response_reg"/>
    <property type="match status" value="1"/>
</dbReference>
<dbReference type="AlphaFoldDB" id="B4VN30"/>
<dbReference type="GO" id="GO:0000155">
    <property type="term" value="F:phosphorelay sensor kinase activity"/>
    <property type="evidence" value="ECO:0007669"/>
    <property type="project" value="InterPro"/>
</dbReference>
<name>B4VN30_9CYAN</name>
<keyword evidence="10" id="KW-0067">ATP-binding</keyword>
<dbReference type="HOGENOM" id="CLU_000445_89_17_3"/>
<evidence type="ECO:0000256" key="6">
    <source>
        <dbReference type="ARBA" id="ARBA00022553"/>
    </source>
</evidence>
<dbReference type="Pfam" id="PF00512">
    <property type="entry name" value="HisKA"/>
    <property type="match status" value="1"/>
</dbReference>
<comment type="catalytic activity">
    <reaction evidence="1">
        <text>ATP + protein L-histidine = ADP + protein N-phospho-L-histidine.</text>
        <dbReference type="EC" id="2.7.13.3"/>
    </reaction>
</comment>
<dbReference type="Pfam" id="PF01590">
    <property type="entry name" value="GAF"/>
    <property type="match status" value="1"/>
</dbReference>
<dbReference type="SMART" id="SM00448">
    <property type="entry name" value="REC"/>
    <property type="match status" value="1"/>
</dbReference>
<dbReference type="SUPFAM" id="SSF55874">
    <property type="entry name" value="ATPase domain of HSP90 chaperone/DNA topoisomerase II/histidine kinase"/>
    <property type="match status" value="1"/>
</dbReference>
<evidence type="ECO:0000256" key="12">
    <source>
        <dbReference type="ARBA" id="ARBA00023136"/>
    </source>
</evidence>
<organism evidence="17 18">
    <name type="scientific">Coleofasciculus chthonoplastes PCC 7420</name>
    <dbReference type="NCBI Taxonomy" id="118168"/>
    <lineage>
        <taxon>Bacteria</taxon>
        <taxon>Bacillati</taxon>
        <taxon>Cyanobacteriota</taxon>
        <taxon>Cyanophyceae</taxon>
        <taxon>Coleofasciculales</taxon>
        <taxon>Coleofasciculaceae</taxon>
        <taxon>Coleofasciculus</taxon>
    </lineage>
</organism>
<feature type="domain" description="Response regulatory" evidence="16">
    <location>
        <begin position="671"/>
        <end position="787"/>
    </location>
</feature>
<evidence type="ECO:0000259" key="16">
    <source>
        <dbReference type="PROSITE" id="PS50110"/>
    </source>
</evidence>
<evidence type="ECO:0000256" key="10">
    <source>
        <dbReference type="ARBA" id="ARBA00022840"/>
    </source>
</evidence>
<dbReference type="PANTHER" id="PTHR43047">
    <property type="entry name" value="TWO-COMPONENT HISTIDINE PROTEIN KINASE"/>
    <property type="match status" value="1"/>
</dbReference>
<dbReference type="Gene3D" id="1.10.287.130">
    <property type="match status" value="1"/>
</dbReference>
<evidence type="ECO:0000256" key="13">
    <source>
        <dbReference type="PROSITE-ProRule" id="PRU00169"/>
    </source>
</evidence>
<evidence type="ECO:0000256" key="4">
    <source>
        <dbReference type="ARBA" id="ARBA00012438"/>
    </source>
</evidence>
<keyword evidence="5" id="KW-1003">Cell membrane</keyword>
<protein>
    <recommendedName>
        <fullName evidence="4">histidine kinase</fullName>
        <ecNumber evidence="4">2.7.13.3</ecNumber>
    </recommendedName>
</protein>
<dbReference type="InterPro" id="IPR016132">
    <property type="entry name" value="Phyto_chromo_attachment"/>
</dbReference>
<dbReference type="InterPro" id="IPR003018">
    <property type="entry name" value="GAF"/>
</dbReference>
<dbReference type="eggNOG" id="COG2205">
    <property type="taxonomic scope" value="Bacteria"/>
</dbReference>
<reference evidence="17 18" key="1">
    <citation type="submission" date="2008-07" db="EMBL/GenBank/DDBJ databases">
        <authorList>
            <person name="Tandeau de Marsac N."/>
            <person name="Ferriera S."/>
            <person name="Johnson J."/>
            <person name="Kravitz S."/>
            <person name="Beeson K."/>
            <person name="Sutton G."/>
            <person name="Rogers Y.-H."/>
            <person name="Friedman R."/>
            <person name="Frazier M."/>
            <person name="Venter J.C."/>
        </authorList>
    </citation>
    <scope>NUCLEOTIDE SEQUENCE [LARGE SCALE GENOMIC DNA]</scope>
    <source>
        <strain evidence="17 18">PCC 7420</strain>
    </source>
</reference>
<keyword evidence="8" id="KW-0547">Nucleotide-binding</keyword>
<dbReference type="PANTHER" id="PTHR43047:SF63">
    <property type="entry name" value="HISTIDINE KINASE"/>
    <property type="match status" value="1"/>
</dbReference>
<dbReference type="InterPro" id="IPR005467">
    <property type="entry name" value="His_kinase_dom"/>
</dbReference>
<evidence type="ECO:0000256" key="5">
    <source>
        <dbReference type="ARBA" id="ARBA00022475"/>
    </source>
</evidence>
<evidence type="ECO:0000256" key="3">
    <source>
        <dbReference type="ARBA" id="ARBA00006402"/>
    </source>
</evidence>
<evidence type="ECO:0000259" key="14">
    <source>
        <dbReference type="PROSITE" id="PS50046"/>
    </source>
</evidence>
<dbReference type="Gene3D" id="3.40.50.2300">
    <property type="match status" value="1"/>
</dbReference>
<dbReference type="OrthoDB" id="500345at2"/>
<dbReference type="PROSITE" id="PS50109">
    <property type="entry name" value="HIS_KIN"/>
    <property type="match status" value="1"/>
</dbReference>
<keyword evidence="6 13" id="KW-0597">Phosphoprotein</keyword>
<evidence type="ECO:0000259" key="15">
    <source>
        <dbReference type="PROSITE" id="PS50109"/>
    </source>
</evidence>
<dbReference type="CDD" id="cd16922">
    <property type="entry name" value="HATPase_EvgS-ArcB-TorS-like"/>
    <property type="match status" value="1"/>
</dbReference>
<evidence type="ECO:0000256" key="8">
    <source>
        <dbReference type="ARBA" id="ARBA00022741"/>
    </source>
</evidence>
<feature type="domain" description="Phytochrome chromophore attachment site" evidence="14">
    <location>
        <begin position="194"/>
        <end position="371"/>
    </location>
</feature>
<keyword evidence="18" id="KW-1185">Reference proteome</keyword>
<dbReference type="InterPro" id="IPR011006">
    <property type="entry name" value="CheY-like_superfamily"/>
</dbReference>
<dbReference type="PROSITE" id="PS50110">
    <property type="entry name" value="RESPONSE_REGULATORY"/>
    <property type="match status" value="1"/>
</dbReference>
<evidence type="ECO:0000313" key="17">
    <source>
        <dbReference type="EMBL" id="EDX76824.1"/>
    </source>
</evidence>
<dbReference type="Gene3D" id="3.30.565.10">
    <property type="entry name" value="Histidine kinase-like ATPase, C-terminal domain"/>
    <property type="match status" value="1"/>
</dbReference>
<accession>B4VN30</accession>
<evidence type="ECO:0000256" key="2">
    <source>
        <dbReference type="ARBA" id="ARBA00004236"/>
    </source>
</evidence>
<evidence type="ECO:0000313" key="18">
    <source>
        <dbReference type="Proteomes" id="UP000003835"/>
    </source>
</evidence>
<keyword evidence="12" id="KW-0472">Membrane</keyword>
<dbReference type="CDD" id="cd00082">
    <property type="entry name" value="HisKA"/>
    <property type="match status" value="1"/>
</dbReference>
<dbReference type="SMART" id="SM00065">
    <property type="entry name" value="GAF"/>
    <property type="match status" value="1"/>
</dbReference>
<dbReference type="EC" id="2.7.13.3" evidence="4"/>
<dbReference type="PROSITE" id="PS50046">
    <property type="entry name" value="PHYTOCHROME_2"/>
    <property type="match status" value="1"/>
</dbReference>
<dbReference type="GO" id="GO:0005524">
    <property type="term" value="F:ATP binding"/>
    <property type="evidence" value="ECO:0007669"/>
    <property type="project" value="UniProtKB-KW"/>
</dbReference>
<dbReference type="SMART" id="SM00387">
    <property type="entry name" value="HATPase_c"/>
    <property type="match status" value="1"/>
</dbReference>
<keyword evidence="11" id="KW-0902">Two-component regulatory system</keyword>
<keyword evidence="9 17" id="KW-0418">Kinase</keyword>
<dbReference type="GO" id="GO:0005886">
    <property type="term" value="C:plasma membrane"/>
    <property type="evidence" value="ECO:0007669"/>
    <property type="project" value="UniProtKB-SubCell"/>
</dbReference>
<dbReference type="SUPFAM" id="SSF55781">
    <property type="entry name" value="GAF domain-like"/>
    <property type="match status" value="1"/>
</dbReference>
<dbReference type="InterPro" id="IPR001789">
    <property type="entry name" value="Sig_transdc_resp-reg_receiver"/>
</dbReference>
<dbReference type="Proteomes" id="UP000003835">
    <property type="component" value="Unassembled WGS sequence"/>
</dbReference>
<dbReference type="FunFam" id="3.30.565.10:FF:000023">
    <property type="entry name" value="PAS domain-containing sensor histidine kinase"/>
    <property type="match status" value="1"/>
</dbReference>
<sequence>MAILGNPRFSRTLPLAMFERLQELLQQMQGKIGREAVLLRSQDLPIVSVGLDQQVQRFTLLVSPGFRALLIATPIESQGEAEANSHSSLYQVGLTFESDAIAGFLDGFTQRFTRQPQILHVFKLVQTYPQANQAAIQSEFTLLLMDILTANPISNESIHPYCEVGQPIEAALRQQVEQERLVHQVTTHIRQSLELPVILSTAVDEVRHFLNVDRLLIYQFDGDLVNLRSEGDKIEVDNSTDVTDEFENAQFLTSSPLSQQDEGCVTYEARRSNEIRSVLNWREEKDCALYVSNCRSKYHQGFTGAIDDIEVAYSDSPCLLQLLRQTQVKAKLVAPIIVQNRLWGLLIAHQCFAPRHWQESEKLFLKQIAEHLAVAIYQAQLYAQLHQQKSSLEQRVIERTQELRDALQATQAANHAKSEFLAAMSHELRTPLTCVIGLSATLLRWSLGEGGSKTVSIEKQRRYLQTIQENGEHLLALINDILDFSQLEAGKAVLNINEFSLRYLAQQTLRSLKEKASSGQVELILDWQVPTPKDRFQADPRRLRQILFNLLGNAIKFTPAGGQVTLRGWREQNRAVFQIEDTGIGIPQEQIPLMFQKFQQLEKTYQRTYEGTGLGLALTQQLVELHGGTIDVESTVGKGSIFTVRVPIQSVVPGGTKSPASSEKGSSIPGSIVLIENNEASATAICEILTAAGYHLVWLIESSTAVRQIELLQPHAVILDWQLSAMDGYEISYYLHHKTTTAHIKVLALLTSSLSADEQHDLTALVDDYLPKPIEPAQLLHKVATLMAI</sequence>
<gene>
    <name evidence="17" type="ORF">MC7420_1827</name>
</gene>
<dbReference type="InterPro" id="IPR004358">
    <property type="entry name" value="Sig_transdc_His_kin-like_C"/>
</dbReference>
<evidence type="ECO:0000256" key="1">
    <source>
        <dbReference type="ARBA" id="ARBA00000085"/>
    </source>
</evidence>
<dbReference type="InterPro" id="IPR003661">
    <property type="entry name" value="HisK_dim/P_dom"/>
</dbReference>
<dbReference type="InterPro" id="IPR036890">
    <property type="entry name" value="HATPase_C_sf"/>
</dbReference>
<dbReference type="Gene3D" id="3.30.450.40">
    <property type="match status" value="1"/>
</dbReference>
<feature type="modified residue" description="4-aspartylphosphate" evidence="13">
    <location>
        <position position="720"/>
    </location>
</feature>